<keyword evidence="5" id="KW-0862">Zinc</keyword>
<keyword evidence="3" id="KW-0677">Repeat</keyword>
<dbReference type="Gene3D" id="2.170.270.10">
    <property type="entry name" value="SET domain"/>
    <property type="match status" value="1"/>
</dbReference>
<keyword evidence="4 7" id="KW-0863">Zinc-finger</keyword>
<dbReference type="Pfam" id="PF21549">
    <property type="entry name" value="PRDM2_PR"/>
    <property type="match status" value="1"/>
</dbReference>
<name>V9PPB6_9METZ</name>
<organism evidence="11">
    <name type="scientific">Lampea lactea</name>
    <dbReference type="NCBI Taxonomy" id="1403706"/>
    <lineage>
        <taxon>Eukaryota</taxon>
        <taxon>Metazoa</taxon>
        <taxon>Ctenophora</taxon>
        <taxon>Tentaculata</taxon>
        <taxon>Cydippida</taxon>
        <taxon>Lampeidae</taxon>
        <taxon>Lampea</taxon>
    </lineage>
</organism>
<dbReference type="InterPro" id="IPR046341">
    <property type="entry name" value="SET_dom_sf"/>
</dbReference>
<evidence type="ECO:0000256" key="8">
    <source>
        <dbReference type="SAM" id="MobiDB-lite"/>
    </source>
</evidence>
<evidence type="ECO:0000313" key="11">
    <source>
        <dbReference type="EMBL" id="AHA51414.1"/>
    </source>
</evidence>
<comment type="subcellular location">
    <subcellularLocation>
        <location evidence="1">Nucleus</location>
    </subcellularLocation>
</comment>
<dbReference type="EMBL" id="KF317482">
    <property type="protein sequence ID" value="AHA51414.1"/>
    <property type="molecule type" value="mRNA"/>
</dbReference>
<dbReference type="Pfam" id="PF00096">
    <property type="entry name" value="zf-C2H2"/>
    <property type="match status" value="5"/>
</dbReference>
<evidence type="ECO:0000256" key="2">
    <source>
        <dbReference type="ARBA" id="ARBA00022723"/>
    </source>
</evidence>
<accession>V9PPB6</accession>
<dbReference type="PROSITE" id="PS00028">
    <property type="entry name" value="ZINC_FINGER_C2H2_1"/>
    <property type="match status" value="7"/>
</dbReference>
<dbReference type="PROSITE" id="PS50280">
    <property type="entry name" value="SET"/>
    <property type="match status" value="1"/>
</dbReference>
<feature type="domain" description="C2H2-type" evidence="9">
    <location>
        <begin position="416"/>
        <end position="443"/>
    </location>
</feature>
<dbReference type="InterPro" id="IPR013087">
    <property type="entry name" value="Znf_C2H2_type"/>
</dbReference>
<feature type="domain" description="C2H2-type" evidence="9">
    <location>
        <begin position="360"/>
        <end position="387"/>
    </location>
</feature>
<dbReference type="InterPro" id="IPR001214">
    <property type="entry name" value="SET_dom"/>
</dbReference>
<feature type="region of interest" description="Disordered" evidence="8">
    <location>
        <begin position="529"/>
        <end position="553"/>
    </location>
</feature>
<evidence type="ECO:0000256" key="6">
    <source>
        <dbReference type="ARBA" id="ARBA00023242"/>
    </source>
</evidence>
<dbReference type="GO" id="GO:0000977">
    <property type="term" value="F:RNA polymerase II transcription regulatory region sequence-specific DNA binding"/>
    <property type="evidence" value="ECO:0007669"/>
    <property type="project" value="TreeGrafter"/>
</dbReference>
<dbReference type="FunFam" id="3.30.160.60:FF:002343">
    <property type="entry name" value="Zinc finger protein 33A"/>
    <property type="match status" value="1"/>
</dbReference>
<feature type="domain" description="C2H2-type" evidence="9">
    <location>
        <begin position="272"/>
        <end position="299"/>
    </location>
</feature>
<dbReference type="PANTHER" id="PTHR24381:SF393">
    <property type="entry name" value="CHROMATIN-LINKED ADAPTOR FOR MSL PROTEINS, ISOFORM B"/>
    <property type="match status" value="1"/>
</dbReference>
<evidence type="ECO:0000256" key="1">
    <source>
        <dbReference type="ARBA" id="ARBA00004123"/>
    </source>
</evidence>
<dbReference type="PROSITE" id="PS50157">
    <property type="entry name" value="ZINC_FINGER_C2H2_2"/>
    <property type="match status" value="7"/>
</dbReference>
<dbReference type="AlphaFoldDB" id="V9PPB6"/>
<feature type="domain" description="C2H2-type" evidence="9">
    <location>
        <begin position="388"/>
        <end position="415"/>
    </location>
</feature>
<dbReference type="SMART" id="SM00355">
    <property type="entry name" value="ZnF_C2H2"/>
    <property type="match status" value="8"/>
</dbReference>
<dbReference type="SUPFAM" id="SSF82199">
    <property type="entry name" value="SET domain"/>
    <property type="match status" value="1"/>
</dbReference>
<keyword evidence="2" id="KW-0479">Metal-binding</keyword>
<proteinExistence type="evidence at transcript level"/>
<dbReference type="Gene3D" id="3.30.160.60">
    <property type="entry name" value="Classic Zinc Finger"/>
    <property type="match status" value="6"/>
</dbReference>
<feature type="domain" description="C2H2-type" evidence="9">
    <location>
        <begin position="235"/>
        <end position="262"/>
    </location>
</feature>
<evidence type="ECO:0000259" key="10">
    <source>
        <dbReference type="PROSITE" id="PS50280"/>
    </source>
</evidence>
<dbReference type="GO" id="GO:0005634">
    <property type="term" value="C:nucleus"/>
    <property type="evidence" value="ECO:0007669"/>
    <property type="project" value="UniProtKB-SubCell"/>
</dbReference>
<keyword evidence="6" id="KW-0539">Nucleus</keyword>
<sequence>MLDQSHLLQGASFTTMMQMPYPEVHYTIPHLPSPGARFPQPTPVSDSSRFITPVTTSAVNATALMTQMPRFVYLRPSSIPGAGMGVWAQEAIPAGTRFGPYTGNNVNSLGYSWKQSPLLLGQTPSTPADHWMGFVNRARNRREQNLVAFQLGNRIFYEVTCDIPRERELLVWYDNDLAKALGIHTLEDIAAEEDGAYVCKTCQRAFFYPYSLIWHRMHQCSVPGQNNCPGANDMLWCDHCGKIFALSLSLRMHIREHSNSNIPPSSTANQSFKCYQCNQVFSTSSEMITHMASHSTTDKNLRCDQCDKSFTHCTQLTAHARQHMVPKNHRRIQCELCAKKFSTPWTLKEHMRTHTGDKPFKCNHCGKAFAHHSNMIRHTRTHTGERPFKCGFCGKAFSVHSNLTAHIPTHTGVKQFKCTKCEKSFVHASSLHKHMKTHSAPKQNIPSPHNAWKTDSNLPLSTWKDPLPMNWPKSELTMAVTSAQQPWKTEDTEVSSTCQSPASSLAHMQQSLTHPMTTHSMIPQIQNVTSSQLNGGSPLDWKTGPLALHNSIR</sequence>
<dbReference type="GO" id="GO:0008270">
    <property type="term" value="F:zinc ion binding"/>
    <property type="evidence" value="ECO:0007669"/>
    <property type="project" value="UniProtKB-KW"/>
</dbReference>
<dbReference type="InterPro" id="IPR036236">
    <property type="entry name" value="Znf_C2H2_sf"/>
</dbReference>
<evidence type="ECO:0000256" key="3">
    <source>
        <dbReference type="ARBA" id="ARBA00022737"/>
    </source>
</evidence>
<dbReference type="Pfam" id="PF13912">
    <property type="entry name" value="zf-C2H2_6"/>
    <property type="match status" value="1"/>
</dbReference>
<evidence type="ECO:0000259" key="9">
    <source>
        <dbReference type="PROSITE" id="PS50157"/>
    </source>
</evidence>
<dbReference type="FunFam" id="3.30.160.60:FF:000624">
    <property type="entry name" value="zinc finger protein 697"/>
    <property type="match status" value="1"/>
</dbReference>
<feature type="domain" description="SET" evidence="10">
    <location>
        <begin position="70"/>
        <end position="174"/>
    </location>
</feature>
<dbReference type="GO" id="GO:0000981">
    <property type="term" value="F:DNA-binding transcription factor activity, RNA polymerase II-specific"/>
    <property type="evidence" value="ECO:0007669"/>
    <property type="project" value="TreeGrafter"/>
</dbReference>
<feature type="domain" description="C2H2-type" evidence="9">
    <location>
        <begin position="301"/>
        <end position="328"/>
    </location>
</feature>
<evidence type="ECO:0000256" key="5">
    <source>
        <dbReference type="ARBA" id="ARBA00022833"/>
    </source>
</evidence>
<dbReference type="FunFam" id="3.30.160.60:FF:000100">
    <property type="entry name" value="Zinc finger 45-like"/>
    <property type="match status" value="1"/>
</dbReference>
<dbReference type="FunFam" id="3.30.160.60:FF:000352">
    <property type="entry name" value="zinc finger protein 3 homolog"/>
    <property type="match status" value="1"/>
</dbReference>
<protein>
    <submittedName>
        <fullName evidence="11">Zinc finger protein</fullName>
    </submittedName>
</protein>
<reference evidence="11" key="1">
    <citation type="journal article" date="2013" name="Science">
        <title>The genome of the ctenophore Mnemiopsis leidyi and its implications for cell type evolution.</title>
        <authorList>
            <consortium name="NISC Comparative Sequencing Program"/>
            <person name="Ryan J.F."/>
            <person name="Pang K."/>
            <person name="Schnitzler C.E."/>
            <person name="Nguyen A.D."/>
            <person name="Moreland R.T."/>
            <person name="Simmons D.K."/>
            <person name="Koch B.J."/>
            <person name="Francis W.R."/>
            <person name="Havlak P."/>
            <person name="Smith S.A."/>
            <person name="Putnam N.H."/>
            <person name="Haddock S.H."/>
            <person name="Dunn C.W."/>
            <person name="Wolfsberg T.G."/>
            <person name="Mullikin J.C."/>
            <person name="Martindale M.Q."/>
            <person name="Baxevanis A.D."/>
        </authorList>
    </citation>
    <scope>NUCLEOTIDE SEQUENCE</scope>
    <source>
        <strain evidence="11">1593</strain>
    </source>
</reference>
<dbReference type="PANTHER" id="PTHR24381">
    <property type="entry name" value="ZINC FINGER PROTEIN"/>
    <property type="match status" value="1"/>
</dbReference>
<feature type="domain" description="C2H2-type" evidence="9">
    <location>
        <begin position="332"/>
        <end position="359"/>
    </location>
</feature>
<evidence type="ECO:0000256" key="4">
    <source>
        <dbReference type="ARBA" id="ARBA00022771"/>
    </source>
</evidence>
<evidence type="ECO:0000256" key="7">
    <source>
        <dbReference type="PROSITE-ProRule" id="PRU00042"/>
    </source>
</evidence>
<dbReference type="Pfam" id="PF13894">
    <property type="entry name" value="zf-C2H2_4"/>
    <property type="match status" value="1"/>
</dbReference>
<dbReference type="SUPFAM" id="SSF57667">
    <property type="entry name" value="beta-beta-alpha zinc fingers"/>
    <property type="match status" value="4"/>
</dbReference>